<evidence type="ECO:0000313" key="4">
    <source>
        <dbReference type="Proteomes" id="UP001054252"/>
    </source>
</evidence>
<dbReference type="InterPro" id="IPR044565">
    <property type="entry name" value="Sec22"/>
</dbReference>
<comment type="subcellular location">
    <subcellularLocation>
        <location evidence="2">Endomembrane system</location>
        <topology evidence="2">Single-pass type IV membrane protein</topology>
    </subcellularLocation>
</comment>
<dbReference type="GO" id="GO:0005737">
    <property type="term" value="C:cytoplasm"/>
    <property type="evidence" value="ECO:0007669"/>
    <property type="project" value="UniProtKB-ARBA"/>
</dbReference>
<proteinExistence type="predicted"/>
<name>A0AAV5HW20_9ROSI</name>
<dbReference type="EMBL" id="BPVZ01000003">
    <property type="protein sequence ID" value="GKU89334.1"/>
    <property type="molecule type" value="Genomic_DNA"/>
</dbReference>
<dbReference type="GO" id="GO:0015031">
    <property type="term" value="P:protein transport"/>
    <property type="evidence" value="ECO:0007669"/>
    <property type="project" value="UniProtKB-KW"/>
</dbReference>
<reference evidence="3 4" key="1">
    <citation type="journal article" date="2021" name="Commun. Biol.">
        <title>The genome of Shorea leprosula (Dipterocarpaceae) highlights the ecological relevance of drought in aseasonal tropical rainforests.</title>
        <authorList>
            <person name="Ng K.K.S."/>
            <person name="Kobayashi M.J."/>
            <person name="Fawcett J.A."/>
            <person name="Hatakeyama M."/>
            <person name="Paape T."/>
            <person name="Ng C.H."/>
            <person name="Ang C.C."/>
            <person name="Tnah L.H."/>
            <person name="Lee C.T."/>
            <person name="Nishiyama T."/>
            <person name="Sese J."/>
            <person name="O'Brien M.J."/>
            <person name="Copetti D."/>
            <person name="Mohd Noor M.I."/>
            <person name="Ong R.C."/>
            <person name="Putra M."/>
            <person name="Sireger I.Z."/>
            <person name="Indrioko S."/>
            <person name="Kosugi Y."/>
            <person name="Izuno A."/>
            <person name="Isagi Y."/>
            <person name="Lee S.L."/>
            <person name="Shimizu K.K."/>
        </authorList>
    </citation>
    <scope>NUCLEOTIDE SEQUENCE [LARGE SCALE GENOMIC DNA]</scope>
    <source>
        <strain evidence="3">214</strain>
    </source>
</reference>
<keyword evidence="4" id="KW-1185">Reference proteome</keyword>
<dbReference type="Gene3D" id="3.30.450.50">
    <property type="entry name" value="Longin domain"/>
    <property type="match status" value="1"/>
</dbReference>
<accession>A0AAV5HW20</accession>
<organism evidence="3 4">
    <name type="scientific">Rubroshorea leprosula</name>
    <dbReference type="NCBI Taxonomy" id="152421"/>
    <lineage>
        <taxon>Eukaryota</taxon>
        <taxon>Viridiplantae</taxon>
        <taxon>Streptophyta</taxon>
        <taxon>Embryophyta</taxon>
        <taxon>Tracheophyta</taxon>
        <taxon>Spermatophyta</taxon>
        <taxon>Magnoliopsida</taxon>
        <taxon>eudicotyledons</taxon>
        <taxon>Gunneridae</taxon>
        <taxon>Pentapetalae</taxon>
        <taxon>rosids</taxon>
        <taxon>malvids</taxon>
        <taxon>Malvales</taxon>
        <taxon>Dipterocarpaceae</taxon>
        <taxon>Rubroshorea</taxon>
    </lineage>
</organism>
<dbReference type="AlphaFoldDB" id="A0AAV5HW20"/>
<dbReference type="GO" id="GO:0012505">
    <property type="term" value="C:endomembrane system"/>
    <property type="evidence" value="ECO:0007669"/>
    <property type="project" value="UniProtKB-SubCell"/>
</dbReference>
<evidence type="ECO:0000313" key="3">
    <source>
        <dbReference type="EMBL" id="GKU89334.1"/>
    </source>
</evidence>
<keyword evidence="1" id="KW-0813">Transport</keyword>
<dbReference type="GO" id="GO:0005484">
    <property type="term" value="F:SNAP receptor activity"/>
    <property type="evidence" value="ECO:0007669"/>
    <property type="project" value="InterPro"/>
</dbReference>
<comment type="caution">
    <text evidence="3">The sequence shown here is derived from an EMBL/GenBank/DDBJ whole genome shotgun (WGS) entry which is preliminary data.</text>
</comment>
<dbReference type="PANTHER" id="PTHR45837">
    <property type="entry name" value="VESICLE-TRAFFICKING PROTEIN SEC22B"/>
    <property type="match status" value="1"/>
</dbReference>
<evidence type="ECO:0000256" key="2">
    <source>
        <dbReference type="ARBA" id="ARBA00046280"/>
    </source>
</evidence>
<dbReference type="GO" id="GO:0006888">
    <property type="term" value="P:endoplasmic reticulum to Golgi vesicle-mediated transport"/>
    <property type="evidence" value="ECO:0007669"/>
    <property type="project" value="InterPro"/>
</dbReference>
<gene>
    <name evidence="3" type="ORF">SLEP1_g3484</name>
</gene>
<evidence type="ECO:0000256" key="1">
    <source>
        <dbReference type="ARBA" id="ARBA00022927"/>
    </source>
</evidence>
<protein>
    <submittedName>
        <fullName evidence="3">Uncharacterized protein</fullName>
    </submittedName>
</protein>
<dbReference type="Proteomes" id="UP001054252">
    <property type="component" value="Unassembled WGS sequence"/>
</dbReference>
<sequence length="64" mass="7620">MVKLTIIGRLRDRLPLAQVPRYQNEENESFSYYKHQGEFILKEISRGALSLSRMTIRLDHHSFE</sequence>
<keyword evidence="1" id="KW-0653">Protein transport</keyword>
<dbReference type="GO" id="GO:0006890">
    <property type="term" value="P:retrograde vesicle-mediated transport, Golgi to endoplasmic reticulum"/>
    <property type="evidence" value="ECO:0007669"/>
    <property type="project" value="InterPro"/>
</dbReference>